<gene>
    <name evidence="1" type="ORF">FC07_GL000496</name>
</gene>
<proteinExistence type="predicted"/>
<dbReference type="PATRIC" id="fig|1423726.3.peg.512"/>
<organism evidence="1 2">
    <name type="scientific">Loigolactobacillus bifermentans DSM 20003</name>
    <dbReference type="NCBI Taxonomy" id="1423726"/>
    <lineage>
        <taxon>Bacteria</taxon>
        <taxon>Bacillati</taxon>
        <taxon>Bacillota</taxon>
        <taxon>Bacilli</taxon>
        <taxon>Lactobacillales</taxon>
        <taxon>Lactobacillaceae</taxon>
        <taxon>Loigolactobacillus</taxon>
    </lineage>
</organism>
<dbReference type="Proteomes" id="UP000051461">
    <property type="component" value="Unassembled WGS sequence"/>
</dbReference>
<evidence type="ECO:0000313" key="2">
    <source>
        <dbReference type="Proteomes" id="UP000051461"/>
    </source>
</evidence>
<protein>
    <submittedName>
        <fullName evidence="1">Uncharacterized protein</fullName>
    </submittedName>
</protein>
<evidence type="ECO:0000313" key="1">
    <source>
        <dbReference type="EMBL" id="KRK40485.1"/>
    </source>
</evidence>
<comment type="caution">
    <text evidence="1">The sequence shown here is derived from an EMBL/GenBank/DDBJ whole genome shotgun (WGS) entry which is preliminary data.</text>
</comment>
<keyword evidence="2" id="KW-1185">Reference proteome</keyword>
<dbReference type="STRING" id="1423726.FC07_GL000496"/>
<dbReference type="RefSeq" id="WP_235807440.1">
    <property type="nucleotide sequence ID" value="NZ_AZDA01000013.1"/>
</dbReference>
<sequence>MMTWEHLLQNQLDDGKSEGNGVTIEVPNTKEKLTLKIDADVVEKLANDNTKLELLIKRLLSRHQKTTTRETIVINKRNLRIFI</sequence>
<accession>A0A0R1H210</accession>
<reference evidence="1 2" key="1">
    <citation type="journal article" date="2015" name="Genome Announc.">
        <title>Expanding the biotechnology potential of lactobacilli through comparative genomics of 213 strains and associated genera.</title>
        <authorList>
            <person name="Sun Z."/>
            <person name="Harris H.M."/>
            <person name="McCann A."/>
            <person name="Guo C."/>
            <person name="Argimon S."/>
            <person name="Zhang W."/>
            <person name="Yang X."/>
            <person name="Jeffery I.B."/>
            <person name="Cooney J.C."/>
            <person name="Kagawa T.F."/>
            <person name="Liu W."/>
            <person name="Song Y."/>
            <person name="Salvetti E."/>
            <person name="Wrobel A."/>
            <person name="Rasinkangas P."/>
            <person name="Parkhill J."/>
            <person name="Rea M.C."/>
            <person name="O'Sullivan O."/>
            <person name="Ritari J."/>
            <person name="Douillard F.P."/>
            <person name="Paul Ross R."/>
            <person name="Yang R."/>
            <person name="Briner A.E."/>
            <person name="Felis G.E."/>
            <person name="de Vos W.M."/>
            <person name="Barrangou R."/>
            <person name="Klaenhammer T.R."/>
            <person name="Caufield P.W."/>
            <person name="Cui Y."/>
            <person name="Zhang H."/>
            <person name="O'Toole P.W."/>
        </authorList>
    </citation>
    <scope>NUCLEOTIDE SEQUENCE [LARGE SCALE GENOMIC DNA]</scope>
    <source>
        <strain evidence="1 2">DSM 20003</strain>
    </source>
</reference>
<dbReference type="AlphaFoldDB" id="A0A0R1H210"/>
<name>A0A0R1H210_9LACO</name>
<dbReference type="EMBL" id="AZDA01000013">
    <property type="protein sequence ID" value="KRK40485.1"/>
    <property type="molecule type" value="Genomic_DNA"/>
</dbReference>